<dbReference type="Proteomes" id="UP001176961">
    <property type="component" value="Unassembled WGS sequence"/>
</dbReference>
<protein>
    <submittedName>
        <fullName evidence="2">Uncharacterized protein</fullName>
    </submittedName>
</protein>
<comment type="caution">
    <text evidence="2">The sequence shown here is derived from an EMBL/GenBank/DDBJ whole genome shotgun (WGS) entry which is preliminary data.</text>
</comment>
<proteinExistence type="predicted"/>
<keyword evidence="1" id="KW-0732">Signal</keyword>
<organism evidence="2 3">
    <name type="scientific">Cylicocyclus nassatus</name>
    <name type="common">Nematode worm</name>
    <dbReference type="NCBI Taxonomy" id="53992"/>
    <lineage>
        <taxon>Eukaryota</taxon>
        <taxon>Metazoa</taxon>
        <taxon>Ecdysozoa</taxon>
        <taxon>Nematoda</taxon>
        <taxon>Chromadorea</taxon>
        <taxon>Rhabditida</taxon>
        <taxon>Rhabditina</taxon>
        <taxon>Rhabditomorpha</taxon>
        <taxon>Strongyloidea</taxon>
        <taxon>Strongylidae</taxon>
        <taxon>Cylicocyclus</taxon>
    </lineage>
</organism>
<keyword evidence="3" id="KW-1185">Reference proteome</keyword>
<feature type="chain" id="PRO_5041329951" evidence="1">
    <location>
        <begin position="20"/>
        <end position="77"/>
    </location>
</feature>
<accession>A0AA36H908</accession>
<gene>
    <name evidence="2" type="ORF">CYNAS_LOCUS17721</name>
</gene>
<sequence length="77" mass="8996">MNFSTVCLLLALLVVYINATAVGETVPKERRELNRVKRQWGWGNWGWSGYGYTYGWRPWGGFYGGWVYPGFYGWGRH</sequence>
<feature type="signal peptide" evidence="1">
    <location>
        <begin position="1"/>
        <end position="19"/>
    </location>
</feature>
<evidence type="ECO:0000313" key="2">
    <source>
        <dbReference type="EMBL" id="CAJ0605738.1"/>
    </source>
</evidence>
<evidence type="ECO:0000256" key="1">
    <source>
        <dbReference type="SAM" id="SignalP"/>
    </source>
</evidence>
<dbReference type="EMBL" id="CATQJL010000316">
    <property type="protein sequence ID" value="CAJ0605738.1"/>
    <property type="molecule type" value="Genomic_DNA"/>
</dbReference>
<reference evidence="2" key="1">
    <citation type="submission" date="2023-07" db="EMBL/GenBank/DDBJ databases">
        <authorList>
            <consortium name="CYATHOMIX"/>
        </authorList>
    </citation>
    <scope>NUCLEOTIDE SEQUENCE</scope>
    <source>
        <strain evidence="2">N/A</strain>
    </source>
</reference>
<dbReference type="AlphaFoldDB" id="A0AA36H908"/>
<name>A0AA36H908_CYLNA</name>
<evidence type="ECO:0000313" key="3">
    <source>
        <dbReference type="Proteomes" id="UP001176961"/>
    </source>
</evidence>